<dbReference type="Gene3D" id="3.10.450.530">
    <property type="entry name" value="Ribonuclease toxin, BrnT, of type II toxin-antitoxin system"/>
    <property type="match status" value="1"/>
</dbReference>
<protein>
    <submittedName>
        <fullName evidence="1">BrnT family toxin</fullName>
    </submittedName>
</protein>
<sequence>MSLYAKLIFEWDPDKARRNRVKHQVSFELAREVWKDPLHVILPDRTVDGEERWHAVGMVGAVAVLVVVHTYPRGEDEQVIRIIGARKATSHERWRYEQQAI</sequence>
<proteinExistence type="predicted"/>
<dbReference type="EMBL" id="JAUKWQ010000001">
    <property type="protein sequence ID" value="MDO1581350.1"/>
    <property type="molecule type" value="Genomic_DNA"/>
</dbReference>
<evidence type="ECO:0000313" key="1">
    <source>
        <dbReference type="EMBL" id="MDO1581350.1"/>
    </source>
</evidence>
<accession>A0ABT8SSF9</accession>
<keyword evidence="2" id="KW-1185">Reference proteome</keyword>
<dbReference type="InterPro" id="IPR007460">
    <property type="entry name" value="BrnT_toxin"/>
</dbReference>
<evidence type="ECO:0000313" key="2">
    <source>
        <dbReference type="Proteomes" id="UP001169006"/>
    </source>
</evidence>
<comment type="caution">
    <text evidence="1">The sequence shown here is derived from an EMBL/GenBank/DDBJ whole genome shotgun (WGS) entry which is preliminary data.</text>
</comment>
<dbReference type="Proteomes" id="UP001169006">
    <property type="component" value="Unassembled WGS sequence"/>
</dbReference>
<organism evidence="1 2">
    <name type="scientific">Rhizobium oryzicola</name>
    <dbReference type="NCBI Taxonomy" id="1232668"/>
    <lineage>
        <taxon>Bacteria</taxon>
        <taxon>Pseudomonadati</taxon>
        <taxon>Pseudomonadota</taxon>
        <taxon>Alphaproteobacteria</taxon>
        <taxon>Hyphomicrobiales</taxon>
        <taxon>Rhizobiaceae</taxon>
        <taxon>Rhizobium/Agrobacterium group</taxon>
        <taxon>Rhizobium</taxon>
    </lineage>
</organism>
<gene>
    <name evidence="1" type="ORF">Q2T52_04500</name>
</gene>
<reference evidence="1" key="1">
    <citation type="journal article" date="2015" name="Int. J. Syst. Evol. Microbiol.">
        <title>Rhizobium oryzicola sp. nov., potential plant-growth-promoting endophytic bacteria isolated from rice roots.</title>
        <authorList>
            <person name="Zhang X.X."/>
            <person name="Gao J.S."/>
            <person name="Cao Y.H."/>
            <person name="Sheirdil R.A."/>
            <person name="Wang X.C."/>
            <person name="Zhang L."/>
        </authorList>
    </citation>
    <scope>NUCLEOTIDE SEQUENCE</scope>
    <source>
        <strain evidence="1">05753</strain>
    </source>
</reference>
<name>A0ABT8SSF9_9HYPH</name>
<reference evidence="1" key="2">
    <citation type="submission" date="2023-07" db="EMBL/GenBank/DDBJ databases">
        <authorList>
            <person name="Sun H."/>
        </authorList>
    </citation>
    <scope>NUCLEOTIDE SEQUENCE</scope>
    <source>
        <strain evidence="1">05753</strain>
    </source>
</reference>
<dbReference type="Pfam" id="PF04365">
    <property type="entry name" value="BrnT_toxin"/>
    <property type="match status" value="1"/>
</dbReference>
<dbReference type="InterPro" id="IPR038573">
    <property type="entry name" value="BrnT_sf"/>
</dbReference>
<dbReference type="RefSeq" id="WP_302075461.1">
    <property type="nucleotide sequence ID" value="NZ_JAUKWQ010000001.1"/>
</dbReference>